<accession>A0A815GCA7</accession>
<dbReference type="EMBL" id="CAJNOG010000690">
    <property type="protein sequence ID" value="CAF1336767.1"/>
    <property type="molecule type" value="Genomic_DNA"/>
</dbReference>
<proteinExistence type="predicted"/>
<evidence type="ECO:0000313" key="2">
    <source>
        <dbReference type="Proteomes" id="UP000663845"/>
    </source>
</evidence>
<sequence length="118" mass="13435">MIITKSNFDLDTEINNFDCSVEIKQEPLSLPASSSLSPLIPNTLSTNDSKVTTSINNPFVSMTIVQNIQYYNQSNIKAEAKESPTIVTIFSDNKPQIHVLNQYALQQKEQEFRIRKER</sequence>
<evidence type="ECO:0000313" key="1">
    <source>
        <dbReference type="EMBL" id="CAF1336767.1"/>
    </source>
</evidence>
<reference evidence="1" key="1">
    <citation type="submission" date="2021-02" db="EMBL/GenBank/DDBJ databases">
        <authorList>
            <person name="Nowell W R."/>
        </authorList>
    </citation>
    <scope>NUCLEOTIDE SEQUENCE</scope>
</reference>
<name>A0A815GCA7_9BILA</name>
<gene>
    <name evidence="1" type="ORF">JYZ213_LOCUS34262</name>
</gene>
<comment type="caution">
    <text evidence="1">The sequence shown here is derived from an EMBL/GenBank/DDBJ whole genome shotgun (WGS) entry which is preliminary data.</text>
</comment>
<protein>
    <submittedName>
        <fullName evidence="1">Uncharacterized protein</fullName>
    </submittedName>
</protein>
<dbReference type="Proteomes" id="UP000663845">
    <property type="component" value="Unassembled WGS sequence"/>
</dbReference>
<organism evidence="1 2">
    <name type="scientific">Adineta steineri</name>
    <dbReference type="NCBI Taxonomy" id="433720"/>
    <lineage>
        <taxon>Eukaryota</taxon>
        <taxon>Metazoa</taxon>
        <taxon>Spiralia</taxon>
        <taxon>Gnathifera</taxon>
        <taxon>Rotifera</taxon>
        <taxon>Eurotatoria</taxon>
        <taxon>Bdelloidea</taxon>
        <taxon>Adinetida</taxon>
        <taxon>Adinetidae</taxon>
        <taxon>Adineta</taxon>
    </lineage>
</organism>
<dbReference type="AlphaFoldDB" id="A0A815GCA7"/>